<evidence type="ECO:0000256" key="4">
    <source>
        <dbReference type="ARBA" id="ARBA00022723"/>
    </source>
</evidence>
<dbReference type="GO" id="GO:0017108">
    <property type="term" value="F:5'-flap endonuclease activity"/>
    <property type="evidence" value="ECO:0007669"/>
    <property type="project" value="TreeGrafter"/>
</dbReference>
<dbReference type="InterPro" id="IPR014883">
    <property type="entry name" value="VRR_NUC"/>
</dbReference>
<dbReference type="InterPro" id="IPR049126">
    <property type="entry name" value="FAN1-like_TPR"/>
</dbReference>
<sequence length="988" mass="112070">MGFQLRSCDLVSRVVDRASRHLDVGVRSKTTADDTDDATGLSDAVTGRKDGLEIPETPLVNPDVEDTASTSYLGQEPEGGELPFPGSQTELESSLPAIDTDSHAIEEYEASQSIPDHEEEPGLRERLQDGKWRKGKSSIYVDAFNLALETVLDEEAHLFDDAEMEVFKQWKELSYVRLFLRKTSAWHRINRLGYYSDISDLTSAVNDLQRTRTLPINSPPATSPHPNTPKLGTKFHFADKTDQITTLEEASSLLLLDELKTLAKDAKVQGKSKKDLLTALHRASQQQTGLDWTTTSTNKASANRDTHFTQKILDYTGDCIRLATAPRELFERVHLVFYRSTEWTEKSLTTIILAKISRRNFPEYVVCRSSSISPSRAFLLEFESALRTQFDIDHILEFSGTPTVELLTQVRDHAYKVYPRWKKLCQQEQQKEDSVYECGEGAYLRRFSPAWVYTRIIHKGLYPLGRFKEYKEEHRLLCELLGQRLFHAARRGSWYQRKALLEEHYMWNLMSWEGRSEDAQRKHWRRIALRTCEEGLQDPDCHLIYHYDLQKRIMKLERALKVVKREQHDFSHVMLARPEERTVEGIRIEREDTLAQEDMSRRGRATVWVDERDGGECRVEIEIDLIMFQFGYLFYDILFTYVPNVFQTPFQTCPLDLHTDSFYATRASEINHRLVEITNGESERILRAVHAREAPRQPCAIGIDWTFELDDLVDIVRCFRGEALAAICKVLAQEYQQRGGGIPDLFLWRVESREVMFVEVKSENDRLSDTQRLWIHVLGGAGVRVELYQFERPIRANTPTPSTSEENHLSNEGGGGSGLVTPGGGQDTDGLVVTRQTVDTGLDENETELGVLVLAVALKVLADGNSLLDEVISLGGKLLSTRVRPFPSHLGVGGRGIGVPLDFKIRRILLPIRELLEIAPDINHEESEHTGDVLDLGNTVGVTEDNTNLGGGSTLLGELADLVDNLLSWNGISIMRISLCEDGTHGWS</sequence>
<comment type="cofactor">
    <cofactor evidence="8">
        <name>Mg(2+)</name>
        <dbReference type="ChEBI" id="CHEBI:18420"/>
    </cofactor>
    <cofactor evidence="8">
        <name>Mn(2+)</name>
        <dbReference type="ChEBI" id="CHEBI:29035"/>
    </cofactor>
</comment>
<comment type="catalytic activity">
    <reaction evidence="1 8">
        <text>Hydrolytically removes 5'-nucleotides successively from the 3'-hydroxy termini of 3'-hydroxy-terminated oligonucleotides.</text>
        <dbReference type="EC" id="3.1.4.1"/>
    </reaction>
</comment>
<dbReference type="EMBL" id="BSYA01000160">
    <property type="protein sequence ID" value="GMG35191.1"/>
    <property type="molecule type" value="Genomic_DNA"/>
</dbReference>
<keyword evidence="8" id="KW-0227">DNA damage</keyword>
<feature type="compositionally biased region" description="Gly residues" evidence="9">
    <location>
        <begin position="812"/>
        <end position="827"/>
    </location>
</feature>
<comment type="similarity">
    <text evidence="2 8">Belongs to the FAN1 family.</text>
</comment>
<keyword evidence="8" id="KW-0539">Nucleus</keyword>
<dbReference type="GO" id="GO:0036297">
    <property type="term" value="P:interstrand cross-link repair"/>
    <property type="evidence" value="ECO:0007669"/>
    <property type="project" value="InterPro"/>
</dbReference>
<evidence type="ECO:0000256" key="8">
    <source>
        <dbReference type="RuleBase" id="RU365033"/>
    </source>
</evidence>
<dbReference type="GO" id="GO:0005634">
    <property type="term" value="C:nucleus"/>
    <property type="evidence" value="ECO:0007669"/>
    <property type="project" value="UniProtKB-SubCell"/>
</dbReference>
<evidence type="ECO:0000256" key="9">
    <source>
        <dbReference type="SAM" id="MobiDB-lite"/>
    </source>
</evidence>
<dbReference type="AlphaFoldDB" id="A0AAN5BVQ0"/>
<dbReference type="Pfam" id="PF21170">
    <property type="entry name" value="FAN1_TPR"/>
    <property type="match status" value="1"/>
</dbReference>
<dbReference type="Proteomes" id="UP001165205">
    <property type="component" value="Unassembled WGS sequence"/>
</dbReference>
<evidence type="ECO:0000256" key="3">
    <source>
        <dbReference type="ARBA" id="ARBA00022722"/>
    </source>
</evidence>
<dbReference type="FunFam" id="3.40.1350.10:FF:000009">
    <property type="entry name" value="Fanconi-associated nuclease"/>
    <property type="match status" value="1"/>
</dbReference>
<name>A0AAN5BVQ0_ASPOZ</name>
<dbReference type="InterPro" id="IPR049132">
    <property type="entry name" value="FAN1-like_euk"/>
</dbReference>
<dbReference type="GO" id="GO:0070336">
    <property type="term" value="F:flap-structured DNA binding"/>
    <property type="evidence" value="ECO:0007669"/>
    <property type="project" value="TreeGrafter"/>
</dbReference>
<organism evidence="11 12">
    <name type="scientific">Aspergillus oryzae</name>
    <name type="common">Yellow koji mold</name>
    <dbReference type="NCBI Taxonomy" id="5062"/>
    <lineage>
        <taxon>Eukaryota</taxon>
        <taxon>Fungi</taxon>
        <taxon>Dikarya</taxon>
        <taxon>Ascomycota</taxon>
        <taxon>Pezizomycotina</taxon>
        <taxon>Eurotiomycetes</taxon>
        <taxon>Eurotiomycetidae</taxon>
        <taxon>Eurotiales</taxon>
        <taxon>Aspergillaceae</taxon>
        <taxon>Aspergillus</taxon>
        <taxon>Aspergillus subgen. Circumdati</taxon>
    </lineage>
</organism>
<comment type="subcellular location">
    <subcellularLocation>
        <location evidence="8">Nucleus</location>
    </subcellularLocation>
</comment>
<dbReference type="EC" id="3.1.4.1" evidence="8"/>
<evidence type="ECO:0000313" key="11">
    <source>
        <dbReference type="EMBL" id="GMG35191.1"/>
    </source>
</evidence>
<feature type="region of interest" description="Disordered" evidence="9">
    <location>
        <begin position="795"/>
        <end position="827"/>
    </location>
</feature>
<protein>
    <recommendedName>
        <fullName evidence="8">Fanconi-associated nuclease</fullName>
        <ecNumber evidence="8">3.1.4.1</ecNumber>
    </recommendedName>
</protein>
<keyword evidence="6 8" id="KW-0460">Magnesium</keyword>
<comment type="caution">
    <text evidence="11">The sequence shown here is derived from an EMBL/GenBank/DDBJ whole genome shotgun (WGS) entry which is preliminary data.</text>
</comment>
<dbReference type="GO" id="GO:0004528">
    <property type="term" value="F:phosphodiesterase I activity"/>
    <property type="evidence" value="ECO:0007669"/>
    <property type="project" value="UniProtKB-EC"/>
</dbReference>
<evidence type="ECO:0000256" key="1">
    <source>
        <dbReference type="ARBA" id="ARBA00000983"/>
    </source>
</evidence>
<dbReference type="Pfam" id="PF08774">
    <property type="entry name" value="VRR_NUC"/>
    <property type="match status" value="1"/>
</dbReference>
<evidence type="ECO:0000313" key="12">
    <source>
        <dbReference type="Proteomes" id="UP001165205"/>
    </source>
</evidence>
<dbReference type="PANTHER" id="PTHR15749:SF4">
    <property type="entry name" value="FANCONI-ASSOCIATED NUCLEASE 1"/>
    <property type="match status" value="1"/>
</dbReference>
<evidence type="ECO:0000256" key="5">
    <source>
        <dbReference type="ARBA" id="ARBA00022801"/>
    </source>
</evidence>
<feature type="domain" description="VRR-NUC" evidence="10">
    <location>
        <begin position="677"/>
        <end position="791"/>
    </location>
</feature>
<gene>
    <name evidence="11" type="ORF">Aory04_001043500</name>
</gene>
<accession>A0AAN5BVQ0</accession>
<evidence type="ECO:0000256" key="2">
    <source>
        <dbReference type="ARBA" id="ARBA00005533"/>
    </source>
</evidence>
<dbReference type="CDD" id="cd22326">
    <property type="entry name" value="FAN1-like"/>
    <property type="match status" value="1"/>
</dbReference>
<keyword evidence="7 8" id="KW-0464">Manganese</keyword>
<dbReference type="Gene3D" id="3.40.1350.10">
    <property type="match status" value="1"/>
</dbReference>
<evidence type="ECO:0000256" key="7">
    <source>
        <dbReference type="ARBA" id="ARBA00023211"/>
    </source>
</evidence>
<keyword evidence="8" id="KW-0234">DNA repair</keyword>
<dbReference type="GO" id="GO:0046872">
    <property type="term" value="F:metal ion binding"/>
    <property type="evidence" value="ECO:0007669"/>
    <property type="project" value="UniProtKB-KW"/>
</dbReference>
<evidence type="ECO:0000256" key="6">
    <source>
        <dbReference type="ARBA" id="ARBA00022842"/>
    </source>
</evidence>
<proteinExistence type="inferred from homology"/>
<dbReference type="InterPro" id="IPR033315">
    <property type="entry name" value="Fan1-like"/>
</dbReference>
<dbReference type="SMART" id="SM00990">
    <property type="entry name" value="VRR_NUC"/>
    <property type="match status" value="1"/>
</dbReference>
<keyword evidence="5 8" id="KW-0378">Hydrolase</keyword>
<dbReference type="GO" id="GO:0008409">
    <property type="term" value="F:5'-3' exonuclease activity"/>
    <property type="evidence" value="ECO:0007669"/>
    <property type="project" value="TreeGrafter"/>
</dbReference>
<dbReference type="InterPro" id="IPR011856">
    <property type="entry name" value="tRNA_endonuc-like_dom_sf"/>
</dbReference>
<evidence type="ECO:0000259" key="10">
    <source>
        <dbReference type="SMART" id="SM00990"/>
    </source>
</evidence>
<comment type="function">
    <text evidence="8">Nuclease required for the repair of DNA interstrand cross-links (ICL). Acts as a 5'-3' exonuclease that anchors at a cut end of DNA and cleaves DNA successively at every third nucleotide, allowing to excise an ICL from one strand through flanking incisions.</text>
</comment>
<dbReference type="PANTHER" id="PTHR15749">
    <property type="entry name" value="FANCONI-ASSOCIATED NUCLEASE 1"/>
    <property type="match status" value="1"/>
</dbReference>
<keyword evidence="4 8" id="KW-0479">Metal-binding</keyword>
<feature type="region of interest" description="Disordered" evidence="9">
    <location>
        <begin position="30"/>
        <end position="91"/>
    </location>
</feature>
<reference evidence="11" key="1">
    <citation type="submission" date="2023-04" db="EMBL/GenBank/DDBJ databases">
        <title>Aspergillus oryzae NBRC 4228.</title>
        <authorList>
            <person name="Ichikawa N."/>
            <person name="Sato H."/>
            <person name="Tonouchi N."/>
        </authorList>
    </citation>
    <scope>NUCLEOTIDE SEQUENCE</scope>
    <source>
        <strain evidence="11">NBRC 4228</strain>
    </source>
</reference>
<keyword evidence="3 8" id="KW-0540">Nuclease</keyword>